<dbReference type="InterPro" id="IPR051333">
    <property type="entry name" value="CLIP_Serine_Protease"/>
</dbReference>
<keyword evidence="2" id="KW-0732">Signal</keyword>
<dbReference type="KEGG" id="hoh:Hoch_0055"/>
<dbReference type="PROSITE" id="PS51257">
    <property type="entry name" value="PROKAR_LIPOPROTEIN"/>
    <property type="match status" value="1"/>
</dbReference>
<sequence>MPPRSASSPVAPSTSLALAALLALAAGSSACAEGSIFGADKFCGDTRTAPKVYYGTLLPSLVPLTPEQLLSVGSFRLCSGTLIAPTWVLTAQHCGLAVGANFCMGDSPSDPDVCIRSSAVYNHPDADITLVELSADARGAVPGVVPLPYMDESLGQEWIGRRAEAAGYGQTETGALGTRYFTAEPIVALDSGFATIDGEGQRGVCFGDSGGPLLIIADDGTVRVAGVLSNGDDTCVGRDNFTRADSYRDWIAKYAGEPQLGEGDQSCVQLGRVGRCETERAVWCGNERVQTEVCAAGTACGWDAGDGGFRCIAGEDPCGGVDAVGTCDGEIARWCDNGVPQARDCGVCGEICLPSVNGVGAYCVPDNCNGLDYLGQCEGDVVVWCDAGQRLERDCAALGQVCKLIDEQIGFYCADP</sequence>
<dbReference type="Gene3D" id="2.40.10.10">
    <property type="entry name" value="Trypsin-like serine proteases"/>
    <property type="match status" value="1"/>
</dbReference>
<proteinExistence type="predicted"/>
<dbReference type="PROSITE" id="PS50240">
    <property type="entry name" value="TRYPSIN_DOM"/>
    <property type="match status" value="1"/>
</dbReference>
<accession>D0LGF1</accession>
<dbReference type="InterPro" id="IPR033116">
    <property type="entry name" value="TRYPSIN_SER"/>
</dbReference>
<feature type="domain" description="Peptidase S1" evidence="3">
    <location>
        <begin position="36"/>
        <end position="256"/>
    </location>
</feature>
<keyword evidence="5" id="KW-1185">Reference proteome</keyword>
<dbReference type="InterPro" id="IPR043504">
    <property type="entry name" value="Peptidase_S1_PA_chymotrypsin"/>
</dbReference>
<dbReference type="SMART" id="SM00020">
    <property type="entry name" value="Tryp_SPc"/>
    <property type="match status" value="1"/>
</dbReference>
<evidence type="ECO:0000313" key="4">
    <source>
        <dbReference type="EMBL" id="ACY12697.1"/>
    </source>
</evidence>
<dbReference type="PANTHER" id="PTHR24260:SF136">
    <property type="entry name" value="GH08193P-RELATED"/>
    <property type="match status" value="1"/>
</dbReference>
<dbReference type="PANTHER" id="PTHR24260">
    <property type="match status" value="1"/>
</dbReference>
<feature type="signal peptide" evidence="2">
    <location>
        <begin position="1"/>
        <end position="32"/>
    </location>
</feature>
<dbReference type="GO" id="GO:0006508">
    <property type="term" value="P:proteolysis"/>
    <property type="evidence" value="ECO:0007669"/>
    <property type="project" value="InterPro"/>
</dbReference>
<dbReference type="SUPFAM" id="SSF50494">
    <property type="entry name" value="Trypsin-like serine proteases"/>
    <property type="match status" value="1"/>
</dbReference>
<dbReference type="STRING" id="502025.Hoch_0055"/>
<dbReference type="HOGENOM" id="CLU_660169_0_0_7"/>
<dbReference type="OrthoDB" id="5526680at2"/>
<dbReference type="PROSITE" id="PS00135">
    <property type="entry name" value="TRYPSIN_SER"/>
    <property type="match status" value="1"/>
</dbReference>
<evidence type="ECO:0000256" key="1">
    <source>
        <dbReference type="ARBA" id="ARBA00023157"/>
    </source>
</evidence>
<evidence type="ECO:0000259" key="3">
    <source>
        <dbReference type="PROSITE" id="PS50240"/>
    </source>
</evidence>
<reference evidence="4 5" key="1">
    <citation type="journal article" date="2010" name="Stand. Genomic Sci.">
        <title>Complete genome sequence of Haliangium ochraceum type strain (SMP-2).</title>
        <authorList>
            <consortium name="US DOE Joint Genome Institute (JGI-PGF)"/>
            <person name="Ivanova N."/>
            <person name="Daum C."/>
            <person name="Lang E."/>
            <person name="Abt B."/>
            <person name="Kopitz M."/>
            <person name="Saunders E."/>
            <person name="Lapidus A."/>
            <person name="Lucas S."/>
            <person name="Glavina Del Rio T."/>
            <person name="Nolan M."/>
            <person name="Tice H."/>
            <person name="Copeland A."/>
            <person name="Cheng J.F."/>
            <person name="Chen F."/>
            <person name="Bruce D."/>
            <person name="Goodwin L."/>
            <person name="Pitluck S."/>
            <person name="Mavromatis K."/>
            <person name="Pati A."/>
            <person name="Mikhailova N."/>
            <person name="Chen A."/>
            <person name="Palaniappan K."/>
            <person name="Land M."/>
            <person name="Hauser L."/>
            <person name="Chang Y.J."/>
            <person name="Jeffries C.D."/>
            <person name="Detter J.C."/>
            <person name="Brettin T."/>
            <person name="Rohde M."/>
            <person name="Goker M."/>
            <person name="Bristow J."/>
            <person name="Markowitz V."/>
            <person name="Eisen J.A."/>
            <person name="Hugenholtz P."/>
            <person name="Kyrpides N.C."/>
            <person name="Klenk H.P."/>
        </authorList>
    </citation>
    <scope>NUCLEOTIDE SEQUENCE [LARGE SCALE GENOMIC DNA]</scope>
    <source>
        <strain evidence="5">DSM 14365 / CIP 107738 / JCM 11303 / AJ 13395 / SMP-2</strain>
    </source>
</reference>
<organism evidence="4 5">
    <name type="scientific">Haliangium ochraceum (strain DSM 14365 / JCM 11303 / SMP-2)</name>
    <dbReference type="NCBI Taxonomy" id="502025"/>
    <lineage>
        <taxon>Bacteria</taxon>
        <taxon>Pseudomonadati</taxon>
        <taxon>Myxococcota</taxon>
        <taxon>Polyangia</taxon>
        <taxon>Haliangiales</taxon>
        <taxon>Kofleriaceae</taxon>
        <taxon>Haliangium</taxon>
    </lineage>
</organism>
<dbReference type="InterPro" id="IPR009003">
    <property type="entry name" value="Peptidase_S1_PA"/>
</dbReference>
<gene>
    <name evidence="4" type="ordered locus">Hoch_0055</name>
</gene>
<dbReference type="EMBL" id="CP001804">
    <property type="protein sequence ID" value="ACY12697.1"/>
    <property type="molecule type" value="Genomic_DNA"/>
</dbReference>
<dbReference type="Proteomes" id="UP000001880">
    <property type="component" value="Chromosome"/>
</dbReference>
<evidence type="ECO:0000313" key="5">
    <source>
        <dbReference type="Proteomes" id="UP000001880"/>
    </source>
</evidence>
<dbReference type="InterPro" id="IPR001254">
    <property type="entry name" value="Trypsin_dom"/>
</dbReference>
<dbReference type="RefSeq" id="WP_012825324.1">
    <property type="nucleotide sequence ID" value="NC_013440.1"/>
</dbReference>
<dbReference type="PRINTS" id="PR00722">
    <property type="entry name" value="CHYMOTRYPSIN"/>
</dbReference>
<feature type="chain" id="PRO_5003011334" evidence="2">
    <location>
        <begin position="33"/>
        <end position="416"/>
    </location>
</feature>
<dbReference type="AlphaFoldDB" id="D0LGF1"/>
<protein>
    <submittedName>
        <fullName evidence="4">Peptidase S1 and S6 chymotrypsin/Hap</fullName>
    </submittedName>
</protein>
<dbReference type="Pfam" id="PF00089">
    <property type="entry name" value="Trypsin"/>
    <property type="match status" value="1"/>
</dbReference>
<dbReference type="InterPro" id="IPR001314">
    <property type="entry name" value="Peptidase_S1A"/>
</dbReference>
<evidence type="ECO:0000256" key="2">
    <source>
        <dbReference type="SAM" id="SignalP"/>
    </source>
</evidence>
<name>D0LGF1_HALO1</name>
<dbReference type="eggNOG" id="COG5640">
    <property type="taxonomic scope" value="Bacteria"/>
</dbReference>
<keyword evidence="1" id="KW-1015">Disulfide bond</keyword>
<dbReference type="GO" id="GO:0004252">
    <property type="term" value="F:serine-type endopeptidase activity"/>
    <property type="evidence" value="ECO:0007669"/>
    <property type="project" value="InterPro"/>
</dbReference>